<dbReference type="InterPro" id="IPR001763">
    <property type="entry name" value="Rhodanese-like_dom"/>
</dbReference>
<dbReference type="GO" id="GO:0005829">
    <property type="term" value="C:cytosol"/>
    <property type="evidence" value="ECO:0007669"/>
    <property type="project" value="GOC"/>
</dbReference>
<evidence type="ECO:0000259" key="6">
    <source>
        <dbReference type="PROSITE" id="PS50206"/>
    </source>
</evidence>
<dbReference type="InterPro" id="IPR045799">
    <property type="entry name" value="TBC1D23_C"/>
</dbReference>
<feature type="domain" description="Rhodanese" evidence="6">
    <location>
        <begin position="327"/>
        <end position="439"/>
    </location>
</feature>
<dbReference type="PANTHER" id="PTHR13297">
    <property type="entry name" value="TBC1 DOMAIN FAMILY MEMBER 23-RELATED"/>
    <property type="match status" value="1"/>
</dbReference>
<dbReference type="SUPFAM" id="SSF47923">
    <property type="entry name" value="Ypt/Rab-GAP domain of gyp1p"/>
    <property type="match status" value="1"/>
</dbReference>
<name>A0A8T2PAD1_9TELE</name>
<dbReference type="InterPro" id="IPR035969">
    <property type="entry name" value="Rab-GAP_TBC_sf"/>
</dbReference>
<dbReference type="InterPro" id="IPR000195">
    <property type="entry name" value="Rab-GAP-TBC_dom"/>
</dbReference>
<protein>
    <recommendedName>
        <fullName evidence="2">TBC1 domain family member 23</fullName>
    </recommendedName>
</protein>
<dbReference type="InterPro" id="IPR039755">
    <property type="entry name" value="TBC1D23"/>
</dbReference>
<accession>A0A8T2PAD1</accession>
<dbReference type="Pfam" id="PF19430">
    <property type="entry name" value="TBC1D23_C"/>
    <property type="match status" value="2"/>
</dbReference>
<dbReference type="InterPro" id="IPR036873">
    <property type="entry name" value="Rhodanese-like_dom_sf"/>
</dbReference>
<dbReference type="FunFam" id="1.10.472.80:FF:000017">
    <property type="entry name" value="TBC1 domain family member 23"/>
    <property type="match status" value="1"/>
</dbReference>
<comment type="subcellular location">
    <subcellularLocation>
        <location evidence="1">Golgi apparatus</location>
        <location evidence="1">trans-Golgi network</location>
    </subcellularLocation>
</comment>
<keyword evidence="4" id="KW-0333">Golgi apparatus</keyword>
<dbReference type="Pfam" id="PF00566">
    <property type="entry name" value="RabGAP-TBC"/>
    <property type="match status" value="1"/>
</dbReference>
<gene>
    <name evidence="7" type="ORF">JZ751_029237</name>
</gene>
<feature type="domain" description="Rab-GAP TBC" evidence="5">
    <location>
        <begin position="37"/>
        <end position="218"/>
    </location>
</feature>
<dbReference type="GO" id="GO:0007399">
    <property type="term" value="P:nervous system development"/>
    <property type="evidence" value="ECO:0007669"/>
    <property type="project" value="UniProtKB-ARBA"/>
</dbReference>
<dbReference type="EMBL" id="JAFBMS010000010">
    <property type="protein sequence ID" value="KAG9348920.1"/>
    <property type="molecule type" value="Genomic_DNA"/>
</dbReference>
<dbReference type="Gene3D" id="3.40.250.10">
    <property type="entry name" value="Rhodanese-like domain"/>
    <property type="match status" value="1"/>
</dbReference>
<dbReference type="SMART" id="SM00164">
    <property type="entry name" value="TBC"/>
    <property type="match status" value="1"/>
</dbReference>
<keyword evidence="3" id="KW-0217">Developmental protein</keyword>
<comment type="caution">
    <text evidence="7">The sequence shown here is derived from an EMBL/GenBank/DDBJ whole genome shotgun (WGS) entry which is preliminary data.</text>
</comment>
<dbReference type="SUPFAM" id="SSF52821">
    <property type="entry name" value="Rhodanese/Cell cycle control phosphatase"/>
    <property type="match status" value="1"/>
</dbReference>
<dbReference type="GO" id="GO:0005802">
    <property type="term" value="C:trans-Golgi network"/>
    <property type="evidence" value="ECO:0007669"/>
    <property type="project" value="TreeGrafter"/>
</dbReference>
<dbReference type="Pfam" id="PF00581">
    <property type="entry name" value="Rhodanese"/>
    <property type="match status" value="1"/>
</dbReference>
<organism evidence="7 8">
    <name type="scientific">Albula glossodonta</name>
    <name type="common">roundjaw bonefish</name>
    <dbReference type="NCBI Taxonomy" id="121402"/>
    <lineage>
        <taxon>Eukaryota</taxon>
        <taxon>Metazoa</taxon>
        <taxon>Chordata</taxon>
        <taxon>Craniata</taxon>
        <taxon>Vertebrata</taxon>
        <taxon>Euteleostomi</taxon>
        <taxon>Actinopterygii</taxon>
        <taxon>Neopterygii</taxon>
        <taxon>Teleostei</taxon>
        <taxon>Albuliformes</taxon>
        <taxon>Albulidae</taxon>
        <taxon>Albula</taxon>
    </lineage>
</organism>
<dbReference type="GO" id="GO:1990403">
    <property type="term" value="P:embryonic brain development"/>
    <property type="evidence" value="ECO:0007669"/>
    <property type="project" value="TreeGrafter"/>
</dbReference>
<evidence type="ECO:0000256" key="1">
    <source>
        <dbReference type="ARBA" id="ARBA00004601"/>
    </source>
</evidence>
<evidence type="ECO:0000256" key="3">
    <source>
        <dbReference type="ARBA" id="ARBA00022473"/>
    </source>
</evidence>
<dbReference type="PROSITE" id="PS50206">
    <property type="entry name" value="RHODANESE_3"/>
    <property type="match status" value="1"/>
</dbReference>
<evidence type="ECO:0000313" key="7">
    <source>
        <dbReference type="EMBL" id="KAG9348920.1"/>
    </source>
</evidence>
<proteinExistence type="predicted"/>
<keyword evidence="8" id="KW-1185">Reference proteome</keyword>
<reference evidence="7" key="1">
    <citation type="thesis" date="2021" institute="BYU ScholarsArchive" country="Provo, UT, USA">
        <title>Applications of and Algorithms for Genome Assembly and Genomic Analyses with an Emphasis on Marine Teleosts.</title>
        <authorList>
            <person name="Pickett B.D."/>
        </authorList>
    </citation>
    <scope>NUCLEOTIDE SEQUENCE</scope>
    <source>
        <strain evidence="7">HI-2016</strain>
    </source>
</reference>
<dbReference type="FunFam" id="3.40.250.10:FF:000002">
    <property type="entry name" value="TBC1 domain family member 23"/>
    <property type="match status" value="1"/>
</dbReference>
<evidence type="ECO:0000259" key="5">
    <source>
        <dbReference type="PROSITE" id="PS50086"/>
    </source>
</evidence>
<dbReference type="GO" id="GO:0099041">
    <property type="term" value="P:vesicle tethering to Golgi"/>
    <property type="evidence" value="ECO:0007669"/>
    <property type="project" value="TreeGrafter"/>
</dbReference>
<dbReference type="OrthoDB" id="73307at2759"/>
<evidence type="ECO:0000256" key="4">
    <source>
        <dbReference type="ARBA" id="ARBA00023034"/>
    </source>
</evidence>
<dbReference type="PANTHER" id="PTHR13297:SF5">
    <property type="entry name" value="TBC1 DOMAIN FAMILY MEMBER 23"/>
    <property type="match status" value="1"/>
</dbReference>
<dbReference type="PROSITE" id="PS50086">
    <property type="entry name" value="TBC_RABGAP"/>
    <property type="match status" value="1"/>
</dbReference>
<dbReference type="GO" id="GO:0042147">
    <property type="term" value="P:retrograde transport, endosome to Golgi"/>
    <property type="evidence" value="ECO:0007669"/>
    <property type="project" value="InterPro"/>
</dbReference>
<dbReference type="CDD" id="cd20788">
    <property type="entry name" value="TBC1D23_C-like"/>
    <property type="match status" value="1"/>
</dbReference>
<dbReference type="Proteomes" id="UP000824540">
    <property type="component" value="Unassembled WGS sequence"/>
</dbReference>
<evidence type="ECO:0000256" key="2">
    <source>
        <dbReference type="ARBA" id="ARBA00014207"/>
    </source>
</evidence>
<evidence type="ECO:0000313" key="8">
    <source>
        <dbReference type="Proteomes" id="UP000824540"/>
    </source>
</evidence>
<dbReference type="AlphaFoldDB" id="A0A8T2PAD1"/>
<sequence>MAEAEVPQGSWERDLAEALDSGGCDLETVRNIIQGQELPDPQRPKIWKIALNVAGKGDSLSSWDGSLDLPEQTLIHSRCKQLIDQLEVPEEEREGILADMESVITFYCKSRNIIFSPELSWPDLLKPLLGLQLPRSDLYNCFYAIMNKYIPRDCVPKGRPFHLFRLLLQYHEPELCSFLDTKKITPDSYAINWLGSMFASHCSPQVTQAMWDVYLQQADPFLIFFLMLIILVNAKDNILTQEGDSKENIIKMLEGSPAHLEAEDIEDLFSLAQYYYSKTPLSLRKENQNLFGSSLVALKEEDMDLSQALCLPVSVPEILQANQLQQEGVRFFVVDCRPAEQYNAGHLSTAFHLDSDLMLQNPSEFALSVKSLLEAQKQSLESGSVASGEHLCFMGSGREEEDMYMNMVLAHFLQKNKEYVSIAKGGFMALQQHLADINVEGPDNVYVHWIVSTSGSHGSLSSADGDAVNGVGDGKGVKSLVNKMTFALKSKSVNVKEKVISFIENTSVPVDSPLLKPQTPVPYFMIECLSICPGQRRGFRIGKSHPAFCLFCGMSTSAQHTPTHTGTASLGSTHLPTHDWVDVKHLCSPRVSVPLACPPHSSVLTNTAALTTGSYLIFLSSLLSQLTPEQNGPRDCLLEEAPVAHANERSGWGGIGFHTPVFRRGVVSTLPDSAPLSSPRHVSSSDRVGRPYRGVKPVFSIGDEEEYDTDEIDSSSMSDDDRKEIVNIQTWINKPDVKHHVPCNEVKETGHMFPSHLLVTATHMYCLREIASRKGFAYIQSRQPLSSVVKITSKKKHPELITFKFGNSNTAGVEVMAVERYLIPNAGDATKAIKQQIMKVLDALESS</sequence>
<dbReference type="Gene3D" id="1.10.472.80">
    <property type="entry name" value="Ypt/Rab-GAP domain of gyp1p, domain 3"/>
    <property type="match status" value="1"/>
</dbReference>